<comment type="caution">
    <text evidence="4">The sequence shown here is derived from an EMBL/GenBank/DDBJ whole genome shotgun (WGS) entry which is preliminary data.</text>
</comment>
<feature type="compositionally biased region" description="Low complexity" evidence="2">
    <location>
        <begin position="379"/>
        <end position="397"/>
    </location>
</feature>
<gene>
    <name evidence="4" type="ORF">Tci_654254</name>
</gene>
<dbReference type="PANTHER" id="PTHR15503:SF45">
    <property type="entry name" value="RNA-DIRECTED DNA POLYMERASE HOMOLOG"/>
    <property type="match status" value="1"/>
</dbReference>
<feature type="region of interest" description="Disordered" evidence="2">
    <location>
        <begin position="358"/>
        <end position="409"/>
    </location>
</feature>
<dbReference type="Pfam" id="PF03732">
    <property type="entry name" value="Retrotrans_gag"/>
    <property type="match status" value="1"/>
</dbReference>
<keyword evidence="4" id="KW-0695">RNA-directed DNA polymerase</keyword>
<dbReference type="InterPro" id="IPR001878">
    <property type="entry name" value="Znf_CCHC"/>
</dbReference>
<dbReference type="GO" id="GO:0004190">
    <property type="term" value="F:aspartic-type endopeptidase activity"/>
    <property type="evidence" value="ECO:0007669"/>
    <property type="project" value="InterPro"/>
</dbReference>
<dbReference type="PROSITE" id="PS00141">
    <property type="entry name" value="ASP_PROTEASE"/>
    <property type="match status" value="1"/>
</dbReference>
<dbReference type="PANTHER" id="PTHR15503">
    <property type="entry name" value="LDOC1 RELATED"/>
    <property type="match status" value="1"/>
</dbReference>
<evidence type="ECO:0000256" key="2">
    <source>
        <dbReference type="SAM" id="MobiDB-lite"/>
    </source>
</evidence>
<accession>A0A699KDD6</accession>
<evidence type="ECO:0000259" key="3">
    <source>
        <dbReference type="PROSITE" id="PS50158"/>
    </source>
</evidence>
<sequence>MSSPNHLTSNIKDAFSEYISEVLDYSPASPGKTYSSASNNTTDVIPPTSSNFSLFHNDPYINVMNAYATFTPSPIPIPPPTIKSPSPEFFLPKELLSQKERKQDQYFQDCEMGESSHDSTLEQHEKQIEEILNHLDELPLDRIERIEDDVEGLKDSVKVEMPPKRSSTFEASIMSHAAIRKLIADSIVAALETQTATMAEASNSIREIPVAKRGNYKEFISCQPFYFSGTEGVVGLIRWFERTELVFSRSNSAEENKVAFATGTLTNDALSWWNAYTQPIGIEQPNRITWTELKRLLTNKYYPQTKIKKMEDEFYNLSLMEVFIGGLPRSSEGNVTALKPQTLEEAINRAQRLMDQVTKHNSIQGTNDHKRKFKDKRNISSNNNYRNNYQNIRNNRTNDFRQQQNRRPETFRSYAATPTKNRGYTGNHPLCQRCTLHHTRPCTIRCQVYNKVSHLTKNCRNKGLATGSNLQPVSVICHACGEKGHYQSQCTKTNINANRRTYLLRDKNAHQDPNVVTGTFLLNHRSARALFDSGADRSFISISFPSMLNILSITLDTTYNIEMADGNLISTNTIIQGCTLTLLNQPFEINLMPIKLGSFDVVIGMD</sequence>
<dbReference type="InterPro" id="IPR005162">
    <property type="entry name" value="Retrotrans_gag_dom"/>
</dbReference>
<dbReference type="Gene3D" id="2.40.70.10">
    <property type="entry name" value="Acid Proteases"/>
    <property type="match status" value="1"/>
</dbReference>
<dbReference type="EMBL" id="BKCJ010494726">
    <property type="protein sequence ID" value="GFA82282.1"/>
    <property type="molecule type" value="Genomic_DNA"/>
</dbReference>
<proteinExistence type="predicted"/>
<organism evidence="4">
    <name type="scientific">Tanacetum cinerariifolium</name>
    <name type="common">Dalmatian daisy</name>
    <name type="synonym">Chrysanthemum cinerariifolium</name>
    <dbReference type="NCBI Taxonomy" id="118510"/>
    <lineage>
        <taxon>Eukaryota</taxon>
        <taxon>Viridiplantae</taxon>
        <taxon>Streptophyta</taxon>
        <taxon>Embryophyta</taxon>
        <taxon>Tracheophyta</taxon>
        <taxon>Spermatophyta</taxon>
        <taxon>Magnoliopsida</taxon>
        <taxon>eudicotyledons</taxon>
        <taxon>Gunneridae</taxon>
        <taxon>Pentapetalae</taxon>
        <taxon>asterids</taxon>
        <taxon>campanulids</taxon>
        <taxon>Asterales</taxon>
        <taxon>Asteraceae</taxon>
        <taxon>Asteroideae</taxon>
        <taxon>Anthemideae</taxon>
        <taxon>Anthemidinae</taxon>
        <taxon>Tanacetum</taxon>
    </lineage>
</organism>
<keyword evidence="1" id="KW-0863">Zinc-finger</keyword>
<reference evidence="4" key="1">
    <citation type="journal article" date="2019" name="Sci. Rep.">
        <title>Draft genome of Tanacetum cinerariifolium, the natural source of mosquito coil.</title>
        <authorList>
            <person name="Yamashiro T."/>
            <person name="Shiraishi A."/>
            <person name="Satake H."/>
            <person name="Nakayama K."/>
        </authorList>
    </citation>
    <scope>NUCLEOTIDE SEQUENCE</scope>
</reference>
<dbReference type="Gene3D" id="4.10.60.10">
    <property type="entry name" value="Zinc finger, CCHC-type"/>
    <property type="match status" value="1"/>
</dbReference>
<dbReference type="CDD" id="cd00303">
    <property type="entry name" value="retropepsin_like"/>
    <property type="match status" value="1"/>
</dbReference>
<dbReference type="GO" id="GO:0003676">
    <property type="term" value="F:nucleic acid binding"/>
    <property type="evidence" value="ECO:0007669"/>
    <property type="project" value="InterPro"/>
</dbReference>
<dbReference type="GO" id="GO:0006508">
    <property type="term" value="P:proteolysis"/>
    <property type="evidence" value="ECO:0007669"/>
    <property type="project" value="InterPro"/>
</dbReference>
<dbReference type="SUPFAM" id="SSF50630">
    <property type="entry name" value="Acid proteases"/>
    <property type="match status" value="1"/>
</dbReference>
<keyword evidence="4" id="KW-0548">Nucleotidyltransferase</keyword>
<evidence type="ECO:0000256" key="1">
    <source>
        <dbReference type="PROSITE-ProRule" id="PRU00047"/>
    </source>
</evidence>
<name>A0A699KDD6_TANCI</name>
<dbReference type="InterPro" id="IPR032567">
    <property type="entry name" value="RTL1-rel"/>
</dbReference>
<keyword evidence="4" id="KW-0808">Transferase</keyword>
<dbReference type="InterPro" id="IPR021109">
    <property type="entry name" value="Peptidase_aspartic_dom_sf"/>
</dbReference>
<dbReference type="GO" id="GO:0003964">
    <property type="term" value="F:RNA-directed DNA polymerase activity"/>
    <property type="evidence" value="ECO:0007669"/>
    <property type="project" value="UniProtKB-KW"/>
</dbReference>
<keyword evidence="1" id="KW-0862">Zinc</keyword>
<dbReference type="GO" id="GO:0008270">
    <property type="term" value="F:zinc ion binding"/>
    <property type="evidence" value="ECO:0007669"/>
    <property type="project" value="UniProtKB-KW"/>
</dbReference>
<dbReference type="AlphaFoldDB" id="A0A699KDD6"/>
<evidence type="ECO:0000313" key="4">
    <source>
        <dbReference type="EMBL" id="GFA82282.1"/>
    </source>
</evidence>
<dbReference type="Pfam" id="PF08284">
    <property type="entry name" value="RVP_2"/>
    <property type="match status" value="1"/>
</dbReference>
<protein>
    <submittedName>
        <fullName evidence="4">Reverse transcriptase domain-containing protein</fullName>
    </submittedName>
</protein>
<keyword evidence="1" id="KW-0479">Metal-binding</keyword>
<dbReference type="InterPro" id="IPR001969">
    <property type="entry name" value="Aspartic_peptidase_AS"/>
</dbReference>
<dbReference type="PROSITE" id="PS50158">
    <property type="entry name" value="ZF_CCHC"/>
    <property type="match status" value="1"/>
</dbReference>
<feature type="domain" description="CCHC-type" evidence="3">
    <location>
        <begin position="477"/>
        <end position="492"/>
    </location>
</feature>